<proteinExistence type="predicted"/>
<dbReference type="Proteomes" id="UP001202328">
    <property type="component" value="Unassembled WGS sequence"/>
</dbReference>
<dbReference type="SUPFAM" id="SSF47769">
    <property type="entry name" value="SAM/Pointed domain"/>
    <property type="match status" value="1"/>
</dbReference>
<dbReference type="AlphaFoldDB" id="A0AAD4TNR7"/>
<sequence length="237" mass="26126">MDGGGATVRIPKGNNNQIINQLQTISRKLTEFDTKFEEVENGYRNWLYKQSFPVGVTVFTVSNVIQGAAFGGLMGAAAQVAGHVFPQHSLAIKFKTFFACVMIRIRGKEDVQTMMAADFVSGATCRLMKRMGEPYVAAEAVIVGVVCALFRGGFLKLREKTSELPVEYARTKCMLSNLGLQNYEKNFEKGLLTDSTMPFLTGSVLKEVGVPPGPRLLILNHVERDPELQKMREGRAG</sequence>
<reference evidence="1" key="1">
    <citation type="submission" date="2022-04" db="EMBL/GenBank/DDBJ databases">
        <title>A functionally conserved STORR gene fusion in Papaver species that diverged 16.8 million years ago.</title>
        <authorList>
            <person name="Catania T."/>
        </authorList>
    </citation>
    <scope>NUCLEOTIDE SEQUENCE</scope>
    <source>
        <strain evidence="1">S-188037</strain>
    </source>
</reference>
<name>A0AAD4TNR7_9MAGN</name>
<dbReference type="Gene3D" id="1.10.150.50">
    <property type="entry name" value="Transcription Factor, Ets-1"/>
    <property type="match status" value="1"/>
</dbReference>
<organism evidence="1 2">
    <name type="scientific">Papaver atlanticum</name>
    <dbReference type="NCBI Taxonomy" id="357466"/>
    <lineage>
        <taxon>Eukaryota</taxon>
        <taxon>Viridiplantae</taxon>
        <taxon>Streptophyta</taxon>
        <taxon>Embryophyta</taxon>
        <taxon>Tracheophyta</taxon>
        <taxon>Spermatophyta</taxon>
        <taxon>Magnoliopsida</taxon>
        <taxon>Ranunculales</taxon>
        <taxon>Papaveraceae</taxon>
        <taxon>Papaveroideae</taxon>
        <taxon>Papaver</taxon>
    </lineage>
</organism>
<gene>
    <name evidence="1" type="ORF">MKW98_022922</name>
</gene>
<dbReference type="InterPro" id="IPR013761">
    <property type="entry name" value="SAM/pointed_sf"/>
</dbReference>
<evidence type="ECO:0000313" key="2">
    <source>
        <dbReference type="Proteomes" id="UP001202328"/>
    </source>
</evidence>
<evidence type="ECO:0000313" key="1">
    <source>
        <dbReference type="EMBL" id="KAI3963500.1"/>
    </source>
</evidence>
<protein>
    <recommendedName>
        <fullName evidence="3">SAM domain-containing protein</fullName>
    </recommendedName>
</protein>
<evidence type="ECO:0008006" key="3">
    <source>
        <dbReference type="Google" id="ProtNLM"/>
    </source>
</evidence>
<dbReference type="EMBL" id="JAJJMB010000061">
    <property type="protein sequence ID" value="KAI3963500.1"/>
    <property type="molecule type" value="Genomic_DNA"/>
</dbReference>
<accession>A0AAD4TNR7</accession>
<comment type="caution">
    <text evidence="1">The sequence shown here is derived from an EMBL/GenBank/DDBJ whole genome shotgun (WGS) entry which is preliminary data.</text>
</comment>
<keyword evidence="2" id="KW-1185">Reference proteome</keyword>
<dbReference type="CDD" id="cd09487">
    <property type="entry name" value="SAM_superfamily"/>
    <property type="match status" value="1"/>
</dbReference>